<keyword evidence="20" id="KW-0131">Cell cycle</keyword>
<keyword evidence="7 22" id="KW-0597">Phosphoprotein</keyword>
<dbReference type="InterPro" id="IPR000014">
    <property type="entry name" value="PAS"/>
</dbReference>
<dbReference type="PROSITE" id="PS50112">
    <property type="entry name" value="PAS"/>
    <property type="match status" value="1"/>
</dbReference>
<dbReference type="Pfam" id="PF00072">
    <property type="entry name" value="Response_reg"/>
    <property type="match status" value="1"/>
</dbReference>
<sequence length="985" mass="112367">MSAMLVYYIRKRPDIHFRKVLMLLGLFIFCGGMRHLLDIGMLWHPAYWLWSIGQSTTVLVSLSTAIALLRLLPRIVCLQTPQQLEVVNRELAGEIAALEKTEAQLCRANKKLDDRIAQRTTQLERVNVELEGEILRRQGVESALQESERRLRSQQAGLLKLVKIQKRYAGNFPKVLHEITQLATQILDVERASIWFFEDDRTALRCANLYERTPHQHSQGMQLHASSYPTYFQALATERTIVANNACTDSQTAEFCQSYLTKFCIRSMLDAPIHLKGKTIGVICLEHTQTPRNWSIEEENFATSLAYTCALAIESRDRLQAEEALRQNEQHLRAILEEMPVMLDAFDDRGNIVLWNHECERVTGYRADEIVGNPSAMDLLYPDPVYRQKTIAAWQARGNNYRNWEWDITAKDGSTQTIAWSNISDRFPIDGWASWGIGVNVSDRKQFEARLQKTARRERDNAQRVREMLVQSREQATQLKIAKEAADAANRAKSEFLANMSHELRTPLNAILGFSQLMNRDTSLPQEYQEYLGTIDRSGEHLLALINDILDMSKIEAGRVTLNEDNFDLYDFLDTLEELLQLRARAKGLQLVFDRGADVPRYVRADEGKLRQILINLLGNAIKFTTTGTVSLRVFTIEAPVEAASAADSPSSLFLQFEVADTGPGIAPEEREKLFEAFAQTTTGLQMRQGTGLGLPIARKFVQLMGGDITVESEVNCGSEFSFPMRVSVVESKAIEQTQPLDRRKVIGLASGRDNYRILVTEDRWENRQLLVKLLTSVGFDVREATNGREAIEIWEHWQPHFIWMDMRMPIMNGYEATREIKVRERLRHPPRLQNGRNSTAIVALTASAFEEDRQKILEIGCDDFVRKPFRAEELFAKMGHYLGVEYIYEIDEATDNPQNKISHLTLDDLKAEIATMPGEWLEAFHHAALQCSDLLIFELLEQVPPDKVSVAQAIIELVENFQFDVAIELARFGIEKETEYHSSL</sequence>
<keyword evidence="15 24" id="KW-1133">Transmembrane helix</keyword>
<dbReference type="GO" id="GO:0009927">
    <property type="term" value="F:histidine phosphotransfer kinase activity"/>
    <property type="evidence" value="ECO:0007669"/>
    <property type="project" value="TreeGrafter"/>
</dbReference>
<dbReference type="Gene3D" id="3.30.450.40">
    <property type="match status" value="1"/>
</dbReference>
<dbReference type="FunFam" id="1.10.287.130:FF:000038">
    <property type="entry name" value="Sensory transduction histidine kinase"/>
    <property type="match status" value="1"/>
</dbReference>
<evidence type="ECO:0000256" key="9">
    <source>
        <dbReference type="ARBA" id="ARBA00022692"/>
    </source>
</evidence>
<evidence type="ECO:0000256" key="4">
    <source>
        <dbReference type="ARBA" id="ARBA00006402"/>
    </source>
</evidence>
<feature type="domain" description="PAS" evidence="27">
    <location>
        <begin position="328"/>
        <end position="383"/>
    </location>
</feature>
<dbReference type="PANTHER" id="PTHR43047:SF72">
    <property type="entry name" value="OSMOSENSING HISTIDINE PROTEIN KINASE SLN1"/>
    <property type="match status" value="1"/>
</dbReference>
<keyword evidence="14" id="KW-0067">ATP-binding</keyword>
<dbReference type="NCBIfam" id="TIGR00229">
    <property type="entry name" value="sensory_box"/>
    <property type="match status" value="1"/>
</dbReference>
<evidence type="ECO:0000256" key="22">
    <source>
        <dbReference type="PROSITE-ProRule" id="PRU00169"/>
    </source>
</evidence>
<organism evidence="28 29">
    <name type="scientific">Zarconia navalis LEGE 11467</name>
    <dbReference type="NCBI Taxonomy" id="1828826"/>
    <lineage>
        <taxon>Bacteria</taxon>
        <taxon>Bacillati</taxon>
        <taxon>Cyanobacteriota</taxon>
        <taxon>Cyanophyceae</taxon>
        <taxon>Oscillatoriophycideae</taxon>
        <taxon>Oscillatoriales</taxon>
        <taxon>Oscillatoriales incertae sedis</taxon>
        <taxon>Zarconia</taxon>
        <taxon>Zarconia navalis</taxon>
    </lineage>
</organism>
<dbReference type="Pfam" id="PF00512">
    <property type="entry name" value="HisKA"/>
    <property type="match status" value="1"/>
</dbReference>
<keyword evidence="10" id="KW-0547">Nucleotide-binding</keyword>
<comment type="cofactor">
    <cofactor evidence="2">
        <name>Cu cation</name>
        <dbReference type="ChEBI" id="CHEBI:23378"/>
    </cofactor>
</comment>
<dbReference type="Pfam" id="PF01590">
    <property type="entry name" value="GAF"/>
    <property type="match status" value="1"/>
</dbReference>
<evidence type="ECO:0000313" key="29">
    <source>
        <dbReference type="Proteomes" id="UP000621799"/>
    </source>
</evidence>
<keyword evidence="18 24" id="KW-0472">Membrane</keyword>
<dbReference type="SUPFAM" id="SSF52172">
    <property type="entry name" value="CheY-like"/>
    <property type="match status" value="1"/>
</dbReference>
<dbReference type="InterPro" id="IPR003661">
    <property type="entry name" value="HisK_dim/P_dom"/>
</dbReference>
<dbReference type="SMART" id="SM00065">
    <property type="entry name" value="GAF"/>
    <property type="match status" value="1"/>
</dbReference>
<dbReference type="Pfam" id="PF00989">
    <property type="entry name" value="PAS"/>
    <property type="match status" value="1"/>
</dbReference>
<dbReference type="SMART" id="SM00387">
    <property type="entry name" value="HATPase_c"/>
    <property type="match status" value="1"/>
</dbReference>
<dbReference type="InterPro" id="IPR011006">
    <property type="entry name" value="CheY-like_superfamily"/>
</dbReference>
<comment type="similarity">
    <text evidence="4">In the N-terminal section; belongs to the phytochrome family.</text>
</comment>
<dbReference type="SMART" id="SM00388">
    <property type="entry name" value="HisKA"/>
    <property type="match status" value="1"/>
</dbReference>
<dbReference type="GO" id="GO:0005886">
    <property type="term" value="C:plasma membrane"/>
    <property type="evidence" value="ECO:0007669"/>
    <property type="project" value="TreeGrafter"/>
</dbReference>
<gene>
    <name evidence="28" type="ORF">IQ235_03240</name>
</gene>
<dbReference type="PRINTS" id="PR00344">
    <property type="entry name" value="BCTRLSENSOR"/>
</dbReference>
<dbReference type="InterPro" id="IPR036890">
    <property type="entry name" value="HATPase_C_sf"/>
</dbReference>
<evidence type="ECO:0000256" key="3">
    <source>
        <dbReference type="ARBA" id="ARBA00004477"/>
    </source>
</evidence>
<dbReference type="InterPro" id="IPR004358">
    <property type="entry name" value="Sig_transdc_His_kin-like_C"/>
</dbReference>
<keyword evidence="11" id="KW-0936">Ethylene signaling pathway</keyword>
<dbReference type="SUPFAM" id="SSF47384">
    <property type="entry name" value="Homodimeric domain of signal transducing histidine kinase"/>
    <property type="match status" value="1"/>
</dbReference>
<evidence type="ECO:0000256" key="8">
    <source>
        <dbReference type="ARBA" id="ARBA00022679"/>
    </source>
</evidence>
<name>A0A928Z8F8_9CYAN</name>
<comment type="subcellular location">
    <subcellularLocation>
        <location evidence="3">Endoplasmic reticulum membrane</location>
        <topology evidence="3">Multi-pass membrane protein</topology>
    </subcellularLocation>
</comment>
<dbReference type="InterPro" id="IPR003594">
    <property type="entry name" value="HATPase_dom"/>
</dbReference>
<evidence type="ECO:0000256" key="7">
    <source>
        <dbReference type="ARBA" id="ARBA00022553"/>
    </source>
</evidence>
<dbReference type="GO" id="GO:0005524">
    <property type="term" value="F:ATP binding"/>
    <property type="evidence" value="ECO:0007669"/>
    <property type="project" value="UniProtKB-KW"/>
</dbReference>
<evidence type="ECO:0000256" key="2">
    <source>
        <dbReference type="ARBA" id="ARBA00001935"/>
    </source>
</evidence>
<accession>A0A928Z8F8</accession>
<evidence type="ECO:0000256" key="13">
    <source>
        <dbReference type="ARBA" id="ARBA00022824"/>
    </source>
</evidence>
<dbReference type="CDD" id="cd17546">
    <property type="entry name" value="REC_hyHK_CKI1_RcsC-like"/>
    <property type="match status" value="1"/>
</dbReference>
<evidence type="ECO:0000256" key="5">
    <source>
        <dbReference type="ARBA" id="ARBA00009842"/>
    </source>
</evidence>
<keyword evidence="17" id="KW-0902">Two-component regulatory system</keyword>
<keyword evidence="12" id="KW-0418">Kinase</keyword>
<dbReference type="Proteomes" id="UP000621799">
    <property type="component" value="Unassembled WGS sequence"/>
</dbReference>
<dbReference type="Gene3D" id="3.40.50.2300">
    <property type="match status" value="1"/>
</dbReference>
<comment type="similarity">
    <text evidence="5">Belongs to the ethylene receptor family.</text>
</comment>
<dbReference type="PROSITE" id="PS50109">
    <property type="entry name" value="HIS_KIN"/>
    <property type="match status" value="1"/>
</dbReference>
<dbReference type="SUPFAM" id="SSF55874">
    <property type="entry name" value="ATPase domain of HSP90 chaperone/DNA topoisomerase II/histidine kinase"/>
    <property type="match status" value="1"/>
</dbReference>
<dbReference type="GO" id="GO:0006355">
    <property type="term" value="P:regulation of DNA-templated transcription"/>
    <property type="evidence" value="ECO:0007669"/>
    <property type="project" value="InterPro"/>
</dbReference>
<dbReference type="PANTHER" id="PTHR43047">
    <property type="entry name" value="TWO-COMPONENT HISTIDINE PROTEIN KINASE"/>
    <property type="match status" value="1"/>
</dbReference>
<keyword evidence="9 24" id="KW-0812">Transmembrane</keyword>
<evidence type="ECO:0000256" key="24">
    <source>
        <dbReference type="SAM" id="Phobius"/>
    </source>
</evidence>
<reference evidence="28" key="1">
    <citation type="submission" date="2020-10" db="EMBL/GenBank/DDBJ databases">
        <authorList>
            <person name="Castelo-Branco R."/>
            <person name="Eusebio N."/>
            <person name="Adriana R."/>
            <person name="Vieira A."/>
            <person name="Brugerolle De Fraissinette N."/>
            <person name="Rezende De Castro R."/>
            <person name="Schneider M.P."/>
            <person name="Vasconcelos V."/>
            <person name="Leao P.N."/>
        </authorList>
    </citation>
    <scope>NUCLEOTIDE SEQUENCE</scope>
    <source>
        <strain evidence="28">LEGE 11467</strain>
    </source>
</reference>
<feature type="domain" description="Histidine kinase" evidence="25">
    <location>
        <begin position="499"/>
        <end position="729"/>
    </location>
</feature>
<feature type="domain" description="Response regulatory" evidence="26">
    <location>
        <begin position="757"/>
        <end position="883"/>
    </location>
</feature>
<comment type="caution">
    <text evidence="28">The sequence shown here is derived from an EMBL/GenBank/DDBJ whole genome shotgun (WGS) entry which is preliminary data.</text>
</comment>
<evidence type="ECO:0000256" key="21">
    <source>
        <dbReference type="ARBA" id="ARBA00074306"/>
    </source>
</evidence>
<dbReference type="InterPro" id="IPR035965">
    <property type="entry name" value="PAS-like_dom_sf"/>
</dbReference>
<dbReference type="InterPro" id="IPR029016">
    <property type="entry name" value="GAF-like_dom_sf"/>
</dbReference>
<dbReference type="Pfam" id="PF02518">
    <property type="entry name" value="HATPase_c"/>
    <property type="match status" value="1"/>
</dbReference>
<keyword evidence="29" id="KW-1185">Reference proteome</keyword>
<evidence type="ECO:0000256" key="17">
    <source>
        <dbReference type="ARBA" id="ARBA00023012"/>
    </source>
</evidence>
<keyword evidence="8" id="KW-0808">Transferase</keyword>
<dbReference type="SMART" id="SM00091">
    <property type="entry name" value="PAS"/>
    <property type="match status" value="1"/>
</dbReference>
<dbReference type="InterPro" id="IPR058544">
    <property type="entry name" value="ETR1_N"/>
</dbReference>
<dbReference type="InterPro" id="IPR003018">
    <property type="entry name" value="GAF"/>
</dbReference>
<dbReference type="SUPFAM" id="SSF55785">
    <property type="entry name" value="PYP-like sensor domain (PAS domain)"/>
    <property type="match status" value="1"/>
</dbReference>
<dbReference type="FunFam" id="3.30.565.10:FF:000010">
    <property type="entry name" value="Sensor histidine kinase RcsC"/>
    <property type="match status" value="1"/>
</dbReference>
<evidence type="ECO:0000259" key="26">
    <source>
        <dbReference type="PROSITE" id="PS50110"/>
    </source>
</evidence>
<dbReference type="CDD" id="cd16922">
    <property type="entry name" value="HATPase_EvgS-ArcB-TorS-like"/>
    <property type="match status" value="1"/>
</dbReference>
<evidence type="ECO:0000256" key="23">
    <source>
        <dbReference type="SAM" id="Coils"/>
    </source>
</evidence>
<dbReference type="SMART" id="SM00448">
    <property type="entry name" value="REC"/>
    <property type="match status" value="1"/>
</dbReference>
<evidence type="ECO:0000256" key="20">
    <source>
        <dbReference type="ARBA" id="ARBA00023306"/>
    </source>
</evidence>
<dbReference type="AlphaFoldDB" id="A0A928Z8F8"/>
<evidence type="ECO:0000256" key="12">
    <source>
        <dbReference type="ARBA" id="ARBA00022777"/>
    </source>
</evidence>
<dbReference type="InterPro" id="IPR013767">
    <property type="entry name" value="PAS_fold"/>
</dbReference>
<dbReference type="Gene3D" id="3.30.565.10">
    <property type="entry name" value="Histidine kinase-like ATPase, C-terminal domain"/>
    <property type="match status" value="1"/>
</dbReference>
<evidence type="ECO:0000256" key="1">
    <source>
        <dbReference type="ARBA" id="ARBA00000085"/>
    </source>
</evidence>
<keyword evidence="19" id="KW-1015">Disulfide bond</keyword>
<dbReference type="Pfam" id="PF25487">
    <property type="entry name" value="ETR1_N"/>
    <property type="match status" value="1"/>
</dbReference>
<proteinExistence type="inferred from homology"/>
<evidence type="ECO:0000256" key="19">
    <source>
        <dbReference type="ARBA" id="ARBA00023157"/>
    </source>
</evidence>
<evidence type="ECO:0000256" key="6">
    <source>
        <dbReference type="ARBA" id="ARBA00012438"/>
    </source>
</evidence>
<evidence type="ECO:0000259" key="25">
    <source>
        <dbReference type="PROSITE" id="PS50109"/>
    </source>
</evidence>
<evidence type="ECO:0000256" key="16">
    <source>
        <dbReference type="ARBA" id="ARBA00023008"/>
    </source>
</evidence>
<dbReference type="PROSITE" id="PS50110">
    <property type="entry name" value="RESPONSE_REGULATORY"/>
    <property type="match status" value="1"/>
</dbReference>
<feature type="transmembrane region" description="Helical" evidence="24">
    <location>
        <begin position="20"/>
        <end position="37"/>
    </location>
</feature>
<dbReference type="GO" id="GO:0000155">
    <property type="term" value="F:phosphorelay sensor kinase activity"/>
    <property type="evidence" value="ECO:0007669"/>
    <property type="project" value="InterPro"/>
</dbReference>
<protein>
    <recommendedName>
        <fullName evidence="21">Circadian input-output histidine kinase CikA</fullName>
        <ecNumber evidence="6">2.7.13.3</ecNumber>
    </recommendedName>
</protein>
<evidence type="ECO:0000259" key="27">
    <source>
        <dbReference type="PROSITE" id="PS50112"/>
    </source>
</evidence>
<dbReference type="CDD" id="cd00130">
    <property type="entry name" value="PAS"/>
    <property type="match status" value="1"/>
</dbReference>
<dbReference type="Gene3D" id="3.30.450.20">
    <property type="entry name" value="PAS domain"/>
    <property type="match status" value="1"/>
</dbReference>
<dbReference type="InterPro" id="IPR036097">
    <property type="entry name" value="HisK_dim/P_sf"/>
</dbReference>
<feature type="coiled-coil region" evidence="23">
    <location>
        <begin position="84"/>
        <end position="115"/>
    </location>
</feature>
<dbReference type="InterPro" id="IPR005467">
    <property type="entry name" value="His_kinase_dom"/>
</dbReference>
<evidence type="ECO:0000256" key="10">
    <source>
        <dbReference type="ARBA" id="ARBA00022741"/>
    </source>
</evidence>
<keyword evidence="13" id="KW-0256">Endoplasmic reticulum</keyword>
<keyword evidence="16" id="KW-0186">Copper</keyword>
<evidence type="ECO:0000313" key="28">
    <source>
        <dbReference type="EMBL" id="MBE9039806.1"/>
    </source>
</evidence>
<feature type="modified residue" description="4-aspartylphosphate" evidence="22">
    <location>
        <position position="806"/>
    </location>
</feature>
<evidence type="ECO:0000256" key="15">
    <source>
        <dbReference type="ARBA" id="ARBA00022989"/>
    </source>
</evidence>
<dbReference type="EC" id="2.7.13.3" evidence="6"/>
<evidence type="ECO:0000256" key="14">
    <source>
        <dbReference type="ARBA" id="ARBA00022840"/>
    </source>
</evidence>
<evidence type="ECO:0000256" key="18">
    <source>
        <dbReference type="ARBA" id="ARBA00023136"/>
    </source>
</evidence>
<comment type="catalytic activity">
    <reaction evidence="1">
        <text>ATP + protein L-histidine = ADP + protein N-phospho-L-histidine.</text>
        <dbReference type="EC" id="2.7.13.3"/>
    </reaction>
</comment>
<keyword evidence="23" id="KW-0175">Coiled coil</keyword>
<dbReference type="CDD" id="cd00082">
    <property type="entry name" value="HisKA"/>
    <property type="match status" value="1"/>
</dbReference>
<evidence type="ECO:0000256" key="11">
    <source>
        <dbReference type="ARBA" id="ARBA00022745"/>
    </source>
</evidence>
<dbReference type="EMBL" id="JADEXN010000034">
    <property type="protein sequence ID" value="MBE9039806.1"/>
    <property type="molecule type" value="Genomic_DNA"/>
</dbReference>
<dbReference type="Gene3D" id="1.10.287.130">
    <property type="match status" value="1"/>
</dbReference>
<dbReference type="InterPro" id="IPR001789">
    <property type="entry name" value="Sig_transdc_resp-reg_receiver"/>
</dbReference>
<dbReference type="SUPFAM" id="SSF55781">
    <property type="entry name" value="GAF domain-like"/>
    <property type="match status" value="1"/>
</dbReference>